<proteinExistence type="predicted"/>
<dbReference type="Pfam" id="PF02738">
    <property type="entry name" value="MoCoBD_1"/>
    <property type="match status" value="1"/>
</dbReference>
<dbReference type="Proteomes" id="UP000807850">
    <property type="component" value="Unassembled WGS sequence"/>
</dbReference>
<evidence type="ECO:0000259" key="2">
    <source>
        <dbReference type="SMART" id="SM01008"/>
    </source>
</evidence>
<dbReference type="InterPro" id="IPR008274">
    <property type="entry name" value="AldOxase/xan_DH_MoCoBD1"/>
</dbReference>
<dbReference type="Gene3D" id="3.90.1170.50">
    <property type="entry name" value="Aldehyde oxidase/xanthine dehydrogenase, a/b hammerhead"/>
    <property type="match status" value="1"/>
</dbReference>
<sequence>MPSSRTLKPAPVSVGVSIPKLEAGEKVTGRARYVDDIAVPGVLHGRTVRSTVARGRIIRVELDPAFDWRGVVIADHKDIPGENVVALIADDQPLLAADEIRHAEEPILLVAHEDAERAEAARMAVRVEVEPLPAALTVEDALARTALVHGDDNVFKEITIERGDVERGLAESDLVVEGEYRTGWQEQLYIENNGMIAERDGDGLLVRGSLQCPYYVHKALMRIFALAPDRVRVIQTVTGGGFGGKEEYPSMIGGHAALLAWKSGRPVKIVYDRLEDIAATTKRHPSVTRMRVGVMKNGRLVAVDADILMDGGAYVTLSPVVLSRGAIHAAGAYRWRDARIHARAVATHTPPNGAFRGFGAPQTLFATECHLDRIAERLGMDPLALRLANAVRIGDVTPTGQVLKESVGAVDVLTRTAAMADWTRTRERLTRENAAAAAHETRRHRRRAAAPRPGSAPAPSARRLRRGIGLSLALHGAGFTGSGEVRLASRAAISLGADGRPVILTANTEIGQGTITAFSQLVGEALGVPPSFVIVHDPDTRAVPDSGPTVASRTVMVVGGLLEQCARAMRERLELFAETPIAGADEFRRVAKRFLRERGPLKIERQYEKPPGITWDDDTYRGDAYSVFSYAGCAVEVEVDLDTGETTVLNVATAHDIGRAIHPVLAAGQVEGGTVQALGWALLEDVRWKDGRVWNHQLTNYIIPTSADTPPIHVEFVDDPYTYGPRGAKGVGELPMDTPAPAVVAAIAHATGVRADEIPVTPERLLAALAAREKS</sequence>
<dbReference type="GO" id="GO:0016491">
    <property type="term" value="F:oxidoreductase activity"/>
    <property type="evidence" value="ECO:0007669"/>
    <property type="project" value="InterPro"/>
</dbReference>
<dbReference type="SUPFAM" id="SSF54665">
    <property type="entry name" value="CO dehydrogenase molybdoprotein N-domain-like"/>
    <property type="match status" value="1"/>
</dbReference>
<evidence type="ECO:0000313" key="4">
    <source>
        <dbReference type="Proteomes" id="UP000807850"/>
    </source>
</evidence>
<feature type="domain" description="Aldehyde oxidase/xanthine dehydrogenase a/b hammerhead" evidence="2">
    <location>
        <begin position="28"/>
        <end position="133"/>
    </location>
</feature>
<reference evidence="3" key="1">
    <citation type="submission" date="2020-07" db="EMBL/GenBank/DDBJ databases">
        <title>Huge and variable diversity of episymbiotic CPR bacteria and DPANN archaea in groundwater ecosystems.</title>
        <authorList>
            <person name="He C.Y."/>
            <person name="Keren R."/>
            <person name="Whittaker M."/>
            <person name="Farag I.F."/>
            <person name="Doudna J."/>
            <person name="Cate J.H.D."/>
            <person name="Banfield J.F."/>
        </authorList>
    </citation>
    <scope>NUCLEOTIDE SEQUENCE</scope>
    <source>
        <strain evidence="3">NC_groundwater_928_Pr1_S-0.2um_72_17</strain>
    </source>
</reference>
<dbReference type="Pfam" id="PF20256">
    <property type="entry name" value="MoCoBD_2"/>
    <property type="match status" value="1"/>
</dbReference>
<dbReference type="PANTHER" id="PTHR11908:SF157">
    <property type="entry name" value="XANTHINE DEHYDROGENASE SUBUNIT D-RELATED"/>
    <property type="match status" value="1"/>
</dbReference>
<protein>
    <submittedName>
        <fullName evidence="3">Xanthine dehydrogenase family protein</fullName>
    </submittedName>
</protein>
<dbReference type="PANTHER" id="PTHR11908">
    <property type="entry name" value="XANTHINE DEHYDROGENASE"/>
    <property type="match status" value="1"/>
</dbReference>
<name>A0A9D6L585_UNCEI</name>
<dbReference type="GO" id="GO:0005506">
    <property type="term" value="F:iron ion binding"/>
    <property type="evidence" value="ECO:0007669"/>
    <property type="project" value="InterPro"/>
</dbReference>
<dbReference type="AlphaFoldDB" id="A0A9D6L585"/>
<dbReference type="EMBL" id="JACQAY010000239">
    <property type="protein sequence ID" value="MBI3540072.1"/>
    <property type="molecule type" value="Genomic_DNA"/>
</dbReference>
<dbReference type="Gene3D" id="3.30.365.10">
    <property type="entry name" value="Aldehyde oxidase/xanthine dehydrogenase, molybdopterin binding domain"/>
    <property type="match status" value="4"/>
</dbReference>
<comment type="caution">
    <text evidence="3">The sequence shown here is derived from an EMBL/GenBank/DDBJ whole genome shotgun (WGS) entry which is preliminary data.</text>
</comment>
<dbReference type="SMART" id="SM01008">
    <property type="entry name" value="Ald_Xan_dh_C"/>
    <property type="match status" value="1"/>
</dbReference>
<dbReference type="InterPro" id="IPR046867">
    <property type="entry name" value="AldOxase/xan_DH_MoCoBD2"/>
</dbReference>
<evidence type="ECO:0000313" key="3">
    <source>
        <dbReference type="EMBL" id="MBI3540072.1"/>
    </source>
</evidence>
<feature type="region of interest" description="Disordered" evidence="1">
    <location>
        <begin position="430"/>
        <end position="462"/>
    </location>
</feature>
<accession>A0A9D6L585</accession>
<dbReference type="SUPFAM" id="SSF56003">
    <property type="entry name" value="Molybdenum cofactor-binding domain"/>
    <property type="match status" value="1"/>
</dbReference>
<dbReference type="InterPro" id="IPR037165">
    <property type="entry name" value="AldOxase/xan_DH_Mopterin-bd_sf"/>
</dbReference>
<dbReference type="InterPro" id="IPR036856">
    <property type="entry name" value="Ald_Oxase/Xan_DH_a/b_sf"/>
</dbReference>
<feature type="compositionally biased region" description="Low complexity" evidence="1">
    <location>
        <begin position="450"/>
        <end position="461"/>
    </location>
</feature>
<dbReference type="InterPro" id="IPR016208">
    <property type="entry name" value="Ald_Oxase/xanthine_DH-like"/>
</dbReference>
<dbReference type="Pfam" id="PF01315">
    <property type="entry name" value="Ald_Xan_dh_C"/>
    <property type="match status" value="1"/>
</dbReference>
<dbReference type="InterPro" id="IPR000674">
    <property type="entry name" value="Ald_Oxase/Xan_DH_a/b"/>
</dbReference>
<organism evidence="3 4">
    <name type="scientific">Eiseniibacteriota bacterium</name>
    <dbReference type="NCBI Taxonomy" id="2212470"/>
    <lineage>
        <taxon>Bacteria</taxon>
        <taxon>Candidatus Eiseniibacteriota</taxon>
    </lineage>
</organism>
<gene>
    <name evidence="3" type="ORF">HY076_07345</name>
</gene>
<evidence type="ECO:0000256" key="1">
    <source>
        <dbReference type="SAM" id="MobiDB-lite"/>
    </source>
</evidence>